<dbReference type="InterPro" id="IPR036890">
    <property type="entry name" value="HATPase_C_sf"/>
</dbReference>
<dbReference type="SUPFAM" id="SSF55874">
    <property type="entry name" value="ATPase domain of HSP90 chaperone/DNA topoisomerase II/histidine kinase"/>
    <property type="match status" value="1"/>
</dbReference>
<evidence type="ECO:0000256" key="10">
    <source>
        <dbReference type="ARBA" id="ARBA00022840"/>
    </source>
</evidence>
<feature type="transmembrane region" description="Helical" evidence="15">
    <location>
        <begin position="142"/>
        <end position="164"/>
    </location>
</feature>
<feature type="domain" description="Histidine kinase" evidence="16">
    <location>
        <begin position="265"/>
        <end position="472"/>
    </location>
</feature>
<dbReference type="Pfam" id="PF00512">
    <property type="entry name" value="HisKA"/>
    <property type="match status" value="1"/>
</dbReference>
<dbReference type="Proteomes" id="UP001299608">
    <property type="component" value="Unassembled WGS sequence"/>
</dbReference>
<evidence type="ECO:0000256" key="2">
    <source>
        <dbReference type="ARBA" id="ARBA00004651"/>
    </source>
</evidence>
<evidence type="ECO:0000313" key="19">
    <source>
        <dbReference type="Proteomes" id="UP001299608"/>
    </source>
</evidence>
<dbReference type="SMART" id="SM00387">
    <property type="entry name" value="HATPase_c"/>
    <property type="match status" value="1"/>
</dbReference>
<dbReference type="RefSeq" id="WP_227116365.1">
    <property type="nucleotide sequence ID" value="NZ_JAJCID010000012.1"/>
</dbReference>
<dbReference type="InterPro" id="IPR003660">
    <property type="entry name" value="HAMP_dom"/>
</dbReference>
<evidence type="ECO:0000256" key="9">
    <source>
        <dbReference type="ARBA" id="ARBA00022777"/>
    </source>
</evidence>
<dbReference type="Gene3D" id="3.30.565.10">
    <property type="entry name" value="Histidine kinase-like ATPase, C-terminal domain"/>
    <property type="match status" value="1"/>
</dbReference>
<keyword evidence="7 15" id="KW-0812">Transmembrane</keyword>
<dbReference type="PROSITE" id="PS50109">
    <property type="entry name" value="HIS_KIN"/>
    <property type="match status" value="1"/>
</dbReference>
<proteinExistence type="predicted"/>
<dbReference type="InterPro" id="IPR003661">
    <property type="entry name" value="HisK_dim/P_dom"/>
</dbReference>
<comment type="catalytic activity">
    <reaction evidence="1">
        <text>ATP + protein L-histidine = ADP + protein N-phospho-L-histidine.</text>
        <dbReference type="EC" id="2.7.13.3"/>
    </reaction>
</comment>
<name>A0AAW5CAS5_9FIRM</name>
<keyword evidence="13 15" id="KW-0472">Membrane</keyword>
<dbReference type="GO" id="GO:0005886">
    <property type="term" value="C:plasma membrane"/>
    <property type="evidence" value="ECO:0007669"/>
    <property type="project" value="UniProtKB-SubCell"/>
</dbReference>
<dbReference type="PANTHER" id="PTHR45528:SF1">
    <property type="entry name" value="SENSOR HISTIDINE KINASE CPXA"/>
    <property type="match status" value="1"/>
</dbReference>
<sequence>MASYHTGHKTKHMNKLWKKFIYGTALIMAFTLVLSLAVNSNIVGKYYLHSQKHYIQGIGSQLITLLESGTTPEDAVRILEEQEKVLIVYSGNTWDSEVLSNELREQFRQKGLGFRKFWLWEQDYQDAVEHGMKLRLYQQEKLKYGILAEYMFTDAGMFAIAAVVPNTAETVGIMNQFLVILLSVSSVVAVVLMYILVRHITNPLKEMEEFSRRISMQDYGSRLAIRTNDELETVADSMNRMSQSIKEYQDMLLEKNRQMEALLDNVAHDLKTPISLIGTYASGMQDGLDDGTFLDTIIRQNTKMAQLAEKLLGLSRIGQKDYPEETIALDRLLQNQIEEQRISAAQRNLGISTSIEPDRYIRGNAELVSTIFSNLLSNAIKYGADDKPGPGIEIHLHGNDTGCHFTISNQMQEGNLDLDRIWEPFYVGESSRNQNLSGTGLGLPIVKKIANQCGYGIDCTVADGRIRFTVIF</sequence>
<dbReference type="AlphaFoldDB" id="A0AAW5CAS5"/>
<keyword evidence="10" id="KW-0067">ATP-binding</keyword>
<dbReference type="EMBL" id="JAKNGE010000051">
    <property type="protein sequence ID" value="MCG4749093.1"/>
    <property type="molecule type" value="Genomic_DNA"/>
</dbReference>
<keyword evidence="8" id="KW-0547">Nucleotide-binding</keyword>
<dbReference type="Gene3D" id="6.10.340.10">
    <property type="match status" value="1"/>
</dbReference>
<dbReference type="InterPro" id="IPR005467">
    <property type="entry name" value="His_kinase_dom"/>
</dbReference>
<dbReference type="Pfam" id="PF00672">
    <property type="entry name" value="HAMP"/>
    <property type="match status" value="1"/>
</dbReference>
<evidence type="ECO:0000259" key="17">
    <source>
        <dbReference type="PROSITE" id="PS50885"/>
    </source>
</evidence>
<keyword evidence="14" id="KW-0175">Coiled coil</keyword>
<dbReference type="SUPFAM" id="SSF158472">
    <property type="entry name" value="HAMP domain-like"/>
    <property type="match status" value="1"/>
</dbReference>
<evidence type="ECO:0000256" key="3">
    <source>
        <dbReference type="ARBA" id="ARBA00012438"/>
    </source>
</evidence>
<keyword evidence="6" id="KW-0808">Transferase</keyword>
<accession>A0AAW5CAS5</accession>
<comment type="subcellular location">
    <subcellularLocation>
        <location evidence="2">Cell membrane</location>
        <topology evidence="2">Multi-pass membrane protein</topology>
    </subcellularLocation>
</comment>
<protein>
    <recommendedName>
        <fullName evidence="3">histidine kinase</fullName>
        <ecNumber evidence="3">2.7.13.3</ecNumber>
    </recommendedName>
</protein>
<evidence type="ECO:0000256" key="11">
    <source>
        <dbReference type="ARBA" id="ARBA00022989"/>
    </source>
</evidence>
<dbReference type="Gene3D" id="1.10.287.130">
    <property type="match status" value="1"/>
</dbReference>
<evidence type="ECO:0000256" key="6">
    <source>
        <dbReference type="ARBA" id="ARBA00022679"/>
    </source>
</evidence>
<keyword evidence="4" id="KW-1003">Cell membrane</keyword>
<evidence type="ECO:0000259" key="16">
    <source>
        <dbReference type="PROSITE" id="PS50109"/>
    </source>
</evidence>
<dbReference type="Pfam" id="PF02518">
    <property type="entry name" value="HATPase_c"/>
    <property type="match status" value="1"/>
</dbReference>
<dbReference type="GO" id="GO:0005524">
    <property type="term" value="F:ATP binding"/>
    <property type="evidence" value="ECO:0007669"/>
    <property type="project" value="UniProtKB-KW"/>
</dbReference>
<dbReference type="InterPro" id="IPR036097">
    <property type="entry name" value="HisK_dim/P_sf"/>
</dbReference>
<evidence type="ECO:0000256" key="15">
    <source>
        <dbReference type="SAM" id="Phobius"/>
    </source>
</evidence>
<dbReference type="SMART" id="SM00388">
    <property type="entry name" value="HisKA"/>
    <property type="match status" value="1"/>
</dbReference>
<dbReference type="SMART" id="SM00304">
    <property type="entry name" value="HAMP"/>
    <property type="match status" value="1"/>
</dbReference>
<dbReference type="GO" id="GO:0000155">
    <property type="term" value="F:phosphorelay sensor kinase activity"/>
    <property type="evidence" value="ECO:0007669"/>
    <property type="project" value="InterPro"/>
</dbReference>
<comment type="caution">
    <text evidence="18">The sequence shown here is derived from an EMBL/GenBank/DDBJ whole genome shotgun (WGS) entry which is preliminary data.</text>
</comment>
<evidence type="ECO:0000256" key="1">
    <source>
        <dbReference type="ARBA" id="ARBA00000085"/>
    </source>
</evidence>
<feature type="transmembrane region" description="Helical" evidence="15">
    <location>
        <begin position="176"/>
        <end position="197"/>
    </location>
</feature>
<evidence type="ECO:0000256" key="13">
    <source>
        <dbReference type="ARBA" id="ARBA00023136"/>
    </source>
</evidence>
<keyword evidence="5" id="KW-0597">Phosphoprotein</keyword>
<dbReference type="InterPro" id="IPR003594">
    <property type="entry name" value="HATPase_dom"/>
</dbReference>
<evidence type="ECO:0000256" key="14">
    <source>
        <dbReference type="SAM" id="Coils"/>
    </source>
</evidence>
<dbReference type="CDD" id="cd06225">
    <property type="entry name" value="HAMP"/>
    <property type="match status" value="1"/>
</dbReference>
<feature type="coiled-coil region" evidence="14">
    <location>
        <begin position="238"/>
        <end position="265"/>
    </location>
</feature>
<evidence type="ECO:0000256" key="12">
    <source>
        <dbReference type="ARBA" id="ARBA00023012"/>
    </source>
</evidence>
<evidence type="ECO:0000313" key="18">
    <source>
        <dbReference type="EMBL" id="MCG4749093.1"/>
    </source>
</evidence>
<dbReference type="EC" id="2.7.13.3" evidence="3"/>
<dbReference type="PROSITE" id="PS50885">
    <property type="entry name" value="HAMP"/>
    <property type="match status" value="1"/>
</dbReference>
<evidence type="ECO:0000256" key="5">
    <source>
        <dbReference type="ARBA" id="ARBA00022553"/>
    </source>
</evidence>
<keyword evidence="11 15" id="KW-1133">Transmembrane helix</keyword>
<feature type="transmembrane region" description="Helical" evidence="15">
    <location>
        <begin position="20"/>
        <end position="43"/>
    </location>
</feature>
<evidence type="ECO:0000256" key="4">
    <source>
        <dbReference type="ARBA" id="ARBA00022475"/>
    </source>
</evidence>
<evidence type="ECO:0000256" key="8">
    <source>
        <dbReference type="ARBA" id="ARBA00022741"/>
    </source>
</evidence>
<dbReference type="SUPFAM" id="SSF47384">
    <property type="entry name" value="Homodimeric domain of signal transducing histidine kinase"/>
    <property type="match status" value="1"/>
</dbReference>
<dbReference type="CDD" id="cd00082">
    <property type="entry name" value="HisKA"/>
    <property type="match status" value="1"/>
</dbReference>
<keyword evidence="12" id="KW-0902">Two-component regulatory system</keyword>
<dbReference type="PANTHER" id="PTHR45528">
    <property type="entry name" value="SENSOR HISTIDINE KINASE CPXA"/>
    <property type="match status" value="1"/>
</dbReference>
<keyword evidence="9 18" id="KW-0418">Kinase</keyword>
<evidence type="ECO:0000256" key="7">
    <source>
        <dbReference type="ARBA" id="ARBA00022692"/>
    </source>
</evidence>
<dbReference type="InterPro" id="IPR050398">
    <property type="entry name" value="HssS/ArlS-like"/>
</dbReference>
<feature type="domain" description="HAMP" evidence="17">
    <location>
        <begin position="198"/>
        <end position="250"/>
    </location>
</feature>
<organism evidence="18 19">
    <name type="scientific">Enterocloster aldenensis</name>
    <dbReference type="NCBI Taxonomy" id="358742"/>
    <lineage>
        <taxon>Bacteria</taxon>
        <taxon>Bacillati</taxon>
        <taxon>Bacillota</taxon>
        <taxon>Clostridia</taxon>
        <taxon>Lachnospirales</taxon>
        <taxon>Lachnospiraceae</taxon>
        <taxon>Enterocloster</taxon>
    </lineage>
</organism>
<reference evidence="18" key="1">
    <citation type="submission" date="2022-01" db="EMBL/GenBank/DDBJ databases">
        <title>Collection of gut derived symbiotic bacterial strains cultured from healthy donors.</title>
        <authorList>
            <person name="Lin H."/>
            <person name="Kohout C."/>
            <person name="Waligurski E."/>
            <person name="Pamer E.G."/>
        </authorList>
    </citation>
    <scope>NUCLEOTIDE SEQUENCE</scope>
    <source>
        <strain evidence="18">DFI.6.55</strain>
    </source>
</reference>
<gene>
    <name evidence="18" type="ORF">L0N08_27140</name>
</gene>